<dbReference type="InterPro" id="IPR051552">
    <property type="entry name" value="HptR"/>
</dbReference>
<feature type="modified residue" description="4-aspartylphosphate" evidence="10">
    <location>
        <position position="55"/>
    </location>
</feature>
<dbReference type="SUPFAM" id="SSF46689">
    <property type="entry name" value="Homeodomain-like"/>
    <property type="match status" value="2"/>
</dbReference>
<dbReference type="InterPro" id="IPR020449">
    <property type="entry name" value="Tscrpt_reg_AraC-type_HTH"/>
</dbReference>
<dbReference type="RefSeq" id="WP_092365309.1">
    <property type="nucleotide sequence ID" value="NZ_CATZMQ010000002.1"/>
</dbReference>
<comment type="subcellular location">
    <subcellularLocation>
        <location evidence="1">Cytoplasm</location>
    </subcellularLocation>
</comment>
<dbReference type="GO" id="GO:0043565">
    <property type="term" value="F:sequence-specific DNA binding"/>
    <property type="evidence" value="ECO:0007669"/>
    <property type="project" value="InterPro"/>
</dbReference>
<evidence type="ECO:0000259" key="11">
    <source>
        <dbReference type="PROSITE" id="PS01124"/>
    </source>
</evidence>
<dbReference type="GeneID" id="93276879"/>
<dbReference type="EMBL" id="FOIM01000015">
    <property type="protein sequence ID" value="SET81868.1"/>
    <property type="molecule type" value="Genomic_DNA"/>
</dbReference>
<dbReference type="SMART" id="SM00448">
    <property type="entry name" value="REC"/>
    <property type="match status" value="1"/>
</dbReference>
<dbReference type="Proteomes" id="UP000198508">
    <property type="component" value="Unassembled WGS sequence"/>
</dbReference>
<name>A0A1I0HDF3_9FIRM</name>
<organism evidence="13 14">
    <name type="scientific">Enterocloster lavalensis</name>
    <dbReference type="NCBI Taxonomy" id="460384"/>
    <lineage>
        <taxon>Bacteria</taxon>
        <taxon>Bacillati</taxon>
        <taxon>Bacillota</taxon>
        <taxon>Clostridia</taxon>
        <taxon>Lachnospirales</taxon>
        <taxon>Lachnospiraceae</taxon>
        <taxon>Enterocloster</taxon>
    </lineage>
</organism>
<sequence>MYQVYIVDDAVLTRKALVMTMPWDQWGCVVVGSADDGEKAFEDIREMEPDIVITDIRMVHVGGLELIGRCRAQGIRSQFIIISGYNEFEYAKAALRMEVLDYILKPIDDEELHGAVEKAVQRIGESRAMMADHREQDGESRSLLLEYDEKNINAYLRRALEYVQANYGRELSIRDVASYLAISESYLAKLFKVELKITFLEYLTRVRMRRAMELMRDKNMPIYEVAERVGYRDYRHFSSTFKKLAGVGPKEFQMRS</sequence>
<keyword evidence="3" id="KW-0963">Cytoplasm</keyword>
<dbReference type="STRING" id="460384.SAMN05216313_115104"/>
<keyword evidence="7" id="KW-0238">DNA-binding</keyword>
<dbReference type="PRINTS" id="PR00032">
    <property type="entry name" value="HTHARAC"/>
</dbReference>
<evidence type="ECO:0000256" key="10">
    <source>
        <dbReference type="PROSITE-ProRule" id="PRU00169"/>
    </source>
</evidence>
<dbReference type="PANTHER" id="PTHR42713">
    <property type="entry name" value="HISTIDINE KINASE-RELATED"/>
    <property type="match status" value="1"/>
</dbReference>
<evidence type="ECO:0000313" key="13">
    <source>
        <dbReference type="EMBL" id="SET81868.1"/>
    </source>
</evidence>
<keyword evidence="6" id="KW-0805">Transcription regulation</keyword>
<comment type="function">
    <text evidence="9">May play the central regulatory role in sporulation. It may be an element of the effector pathway responsible for the activation of sporulation genes in response to nutritional stress. Spo0A may act in concert with spo0H (a sigma factor) to control the expression of some genes that are critical to the sporulation process.</text>
</comment>
<dbReference type="InterPro" id="IPR018060">
    <property type="entry name" value="HTH_AraC"/>
</dbReference>
<keyword evidence="5" id="KW-0902">Two-component regulatory system</keyword>
<evidence type="ECO:0000256" key="9">
    <source>
        <dbReference type="ARBA" id="ARBA00024867"/>
    </source>
</evidence>
<gene>
    <name evidence="13" type="ORF">SAMN05216313_115104</name>
</gene>
<keyword evidence="14" id="KW-1185">Reference proteome</keyword>
<dbReference type="PROSITE" id="PS50110">
    <property type="entry name" value="RESPONSE_REGULATORY"/>
    <property type="match status" value="1"/>
</dbReference>
<evidence type="ECO:0000256" key="2">
    <source>
        <dbReference type="ARBA" id="ARBA00018672"/>
    </source>
</evidence>
<proteinExistence type="predicted"/>
<protein>
    <recommendedName>
        <fullName evidence="2">Stage 0 sporulation protein A homolog</fullName>
    </recommendedName>
</protein>
<dbReference type="InterPro" id="IPR001789">
    <property type="entry name" value="Sig_transdc_resp-reg_receiver"/>
</dbReference>
<dbReference type="Gene3D" id="1.10.10.60">
    <property type="entry name" value="Homeodomain-like"/>
    <property type="match status" value="2"/>
</dbReference>
<keyword evidence="4 10" id="KW-0597">Phosphoprotein</keyword>
<evidence type="ECO:0000256" key="4">
    <source>
        <dbReference type="ARBA" id="ARBA00022553"/>
    </source>
</evidence>
<evidence type="ECO:0000259" key="12">
    <source>
        <dbReference type="PROSITE" id="PS50110"/>
    </source>
</evidence>
<evidence type="ECO:0000256" key="1">
    <source>
        <dbReference type="ARBA" id="ARBA00004496"/>
    </source>
</evidence>
<dbReference type="PROSITE" id="PS01124">
    <property type="entry name" value="HTH_ARAC_FAMILY_2"/>
    <property type="match status" value="1"/>
</dbReference>
<reference evidence="14" key="1">
    <citation type="submission" date="2016-10" db="EMBL/GenBank/DDBJ databases">
        <authorList>
            <person name="Varghese N."/>
            <person name="Submissions S."/>
        </authorList>
    </citation>
    <scope>NUCLEOTIDE SEQUENCE [LARGE SCALE GENOMIC DNA]</scope>
    <source>
        <strain evidence="14">NLAE-zl-G277</strain>
    </source>
</reference>
<dbReference type="GO" id="GO:0005737">
    <property type="term" value="C:cytoplasm"/>
    <property type="evidence" value="ECO:0007669"/>
    <property type="project" value="UniProtKB-SubCell"/>
</dbReference>
<accession>A0A1I0HDF3</accession>
<dbReference type="GO" id="GO:0003700">
    <property type="term" value="F:DNA-binding transcription factor activity"/>
    <property type="evidence" value="ECO:0007669"/>
    <property type="project" value="InterPro"/>
</dbReference>
<dbReference type="GO" id="GO:0000160">
    <property type="term" value="P:phosphorelay signal transduction system"/>
    <property type="evidence" value="ECO:0007669"/>
    <property type="project" value="UniProtKB-KW"/>
</dbReference>
<evidence type="ECO:0000256" key="5">
    <source>
        <dbReference type="ARBA" id="ARBA00023012"/>
    </source>
</evidence>
<dbReference type="Pfam" id="PF00072">
    <property type="entry name" value="Response_reg"/>
    <property type="match status" value="1"/>
</dbReference>
<keyword evidence="8" id="KW-0804">Transcription</keyword>
<dbReference type="AlphaFoldDB" id="A0A1I0HDF3"/>
<evidence type="ECO:0000256" key="6">
    <source>
        <dbReference type="ARBA" id="ARBA00023015"/>
    </source>
</evidence>
<feature type="domain" description="Response regulatory" evidence="12">
    <location>
        <begin position="3"/>
        <end position="120"/>
    </location>
</feature>
<dbReference type="Gene3D" id="3.40.50.2300">
    <property type="match status" value="1"/>
</dbReference>
<dbReference type="InterPro" id="IPR009057">
    <property type="entry name" value="Homeodomain-like_sf"/>
</dbReference>
<dbReference type="PANTHER" id="PTHR42713:SF3">
    <property type="entry name" value="TRANSCRIPTIONAL REGULATORY PROTEIN HPTR"/>
    <property type="match status" value="1"/>
</dbReference>
<evidence type="ECO:0000256" key="8">
    <source>
        <dbReference type="ARBA" id="ARBA00023163"/>
    </source>
</evidence>
<feature type="domain" description="HTH araC/xylS-type" evidence="11">
    <location>
        <begin position="157"/>
        <end position="255"/>
    </location>
</feature>
<dbReference type="Pfam" id="PF12833">
    <property type="entry name" value="HTH_18"/>
    <property type="match status" value="1"/>
</dbReference>
<dbReference type="SMART" id="SM00342">
    <property type="entry name" value="HTH_ARAC"/>
    <property type="match status" value="1"/>
</dbReference>
<evidence type="ECO:0000256" key="7">
    <source>
        <dbReference type="ARBA" id="ARBA00023125"/>
    </source>
</evidence>
<dbReference type="CDD" id="cd17536">
    <property type="entry name" value="REC_YesN-like"/>
    <property type="match status" value="1"/>
</dbReference>
<evidence type="ECO:0000256" key="3">
    <source>
        <dbReference type="ARBA" id="ARBA00022490"/>
    </source>
</evidence>
<dbReference type="InterPro" id="IPR011006">
    <property type="entry name" value="CheY-like_superfamily"/>
</dbReference>
<evidence type="ECO:0000313" key="14">
    <source>
        <dbReference type="Proteomes" id="UP000198508"/>
    </source>
</evidence>
<dbReference type="SUPFAM" id="SSF52172">
    <property type="entry name" value="CheY-like"/>
    <property type="match status" value="1"/>
</dbReference>